<keyword evidence="4" id="KW-1185">Reference proteome</keyword>
<evidence type="ECO:0000256" key="2">
    <source>
        <dbReference type="SAM" id="Phobius"/>
    </source>
</evidence>
<keyword evidence="2" id="KW-0812">Transmembrane</keyword>
<sequence length="297" mass="33798">MSVSENNTLEVNHTDFNIDSLEMLVRMHLDNLCPEGSRCDWEDYVQVFKQSCLFVLIIGCWLYPMTILNKNEKSQLLLFNIGIASDILEFLESAGQVRMKLIMNMMDTPILLPITFVIGTWSLLQFTLIFKPNNSQGSITLGRSFYMKRIFANTAFLEVLFSLLLMDIPFLVFQLLLIFYFKCFNNSIIFFAAKNTLMIVIQFYRIRVVQNEARSANATENGRCLTGTLRDSDQHDPEAAMALLENGMRSLNDETGNNSCNNDATKRLSMQLSNIPTDNSSNASEHDSTSLEDTQNV</sequence>
<dbReference type="Proteomes" id="UP001497623">
    <property type="component" value="Unassembled WGS sequence"/>
</dbReference>
<feature type="transmembrane region" description="Helical" evidence="2">
    <location>
        <begin position="47"/>
        <end position="64"/>
    </location>
</feature>
<name>A0AAV2Q3H2_MEGNR</name>
<feature type="transmembrane region" description="Helical" evidence="2">
    <location>
        <begin position="110"/>
        <end position="130"/>
    </location>
</feature>
<feature type="transmembrane region" description="Helical" evidence="2">
    <location>
        <begin position="187"/>
        <end position="204"/>
    </location>
</feature>
<feature type="region of interest" description="Disordered" evidence="1">
    <location>
        <begin position="274"/>
        <end position="297"/>
    </location>
</feature>
<proteinExistence type="predicted"/>
<dbReference type="PANTHER" id="PTHR22168:SF3">
    <property type="entry name" value="TRANSMEMBRANE PROTEIN 26"/>
    <property type="match status" value="1"/>
</dbReference>
<evidence type="ECO:0000256" key="1">
    <source>
        <dbReference type="SAM" id="MobiDB-lite"/>
    </source>
</evidence>
<gene>
    <name evidence="3" type="ORF">MNOR_LOCUS6568</name>
</gene>
<dbReference type="PANTHER" id="PTHR22168">
    <property type="entry name" value="TMEM26 PROTEIN"/>
    <property type="match status" value="1"/>
</dbReference>
<keyword evidence="2" id="KW-0472">Membrane</keyword>
<accession>A0AAV2Q3H2</accession>
<organism evidence="3 4">
    <name type="scientific">Meganyctiphanes norvegica</name>
    <name type="common">Northern krill</name>
    <name type="synonym">Thysanopoda norvegica</name>
    <dbReference type="NCBI Taxonomy" id="48144"/>
    <lineage>
        <taxon>Eukaryota</taxon>
        <taxon>Metazoa</taxon>
        <taxon>Ecdysozoa</taxon>
        <taxon>Arthropoda</taxon>
        <taxon>Crustacea</taxon>
        <taxon>Multicrustacea</taxon>
        <taxon>Malacostraca</taxon>
        <taxon>Eumalacostraca</taxon>
        <taxon>Eucarida</taxon>
        <taxon>Euphausiacea</taxon>
        <taxon>Euphausiidae</taxon>
        <taxon>Meganyctiphanes</taxon>
    </lineage>
</organism>
<evidence type="ECO:0000313" key="4">
    <source>
        <dbReference type="Proteomes" id="UP001497623"/>
    </source>
</evidence>
<evidence type="ECO:0008006" key="5">
    <source>
        <dbReference type="Google" id="ProtNLM"/>
    </source>
</evidence>
<feature type="compositionally biased region" description="Polar residues" evidence="1">
    <location>
        <begin position="274"/>
        <end position="283"/>
    </location>
</feature>
<protein>
    <recommendedName>
        <fullName evidence="5">Transmembrane protein 26</fullName>
    </recommendedName>
</protein>
<dbReference type="AlphaFoldDB" id="A0AAV2Q3H2"/>
<comment type="caution">
    <text evidence="3">The sequence shown here is derived from an EMBL/GenBank/DDBJ whole genome shotgun (WGS) entry which is preliminary data.</text>
</comment>
<dbReference type="Pfam" id="PF09772">
    <property type="entry name" value="Tmem26"/>
    <property type="match status" value="1"/>
</dbReference>
<keyword evidence="2" id="KW-1133">Transmembrane helix</keyword>
<dbReference type="EMBL" id="CAXKWB010002733">
    <property type="protein sequence ID" value="CAL4067514.1"/>
    <property type="molecule type" value="Genomic_DNA"/>
</dbReference>
<reference evidence="3 4" key="1">
    <citation type="submission" date="2024-05" db="EMBL/GenBank/DDBJ databases">
        <authorList>
            <person name="Wallberg A."/>
        </authorList>
    </citation>
    <scope>NUCLEOTIDE SEQUENCE [LARGE SCALE GENOMIC DNA]</scope>
</reference>
<feature type="transmembrane region" description="Helical" evidence="2">
    <location>
        <begin position="150"/>
        <end position="181"/>
    </location>
</feature>
<dbReference type="InterPro" id="IPR019169">
    <property type="entry name" value="Transmembrane_26"/>
</dbReference>
<evidence type="ECO:0000313" key="3">
    <source>
        <dbReference type="EMBL" id="CAL4067514.1"/>
    </source>
</evidence>